<feature type="chain" id="PRO_5010277646" evidence="1">
    <location>
        <begin position="23"/>
        <end position="160"/>
    </location>
</feature>
<dbReference type="GeneID" id="2869619"/>
<dbReference type="KEGG" id="ani:ANIA_07675"/>
<keyword evidence="1" id="KW-0732">Signal</keyword>
<proteinExistence type="predicted"/>
<evidence type="ECO:0000256" key="1">
    <source>
        <dbReference type="SAM" id="SignalP"/>
    </source>
</evidence>
<sequence length="160" mass="17230">MSPVLIALTFILTLVIPQSALTQAQLRYLSDSKTNHLLCPAPNKQYCAAASLQSSSIISFGFERAGVCYESSLKSGDAVCAFNGTGYTREGLEVNAPETILCDGISSFSIIPPFAENHSKREGEGGTTSIEYFSSSQSPVPILRAHENLGQYPSYFPIQV</sequence>
<accession>C8VC33</accession>
<organism evidence="2 3">
    <name type="scientific">Emericella nidulans (strain FGSC A4 / ATCC 38163 / CBS 112.46 / NRRL 194 / M139)</name>
    <name type="common">Aspergillus nidulans</name>
    <dbReference type="NCBI Taxonomy" id="227321"/>
    <lineage>
        <taxon>Eukaryota</taxon>
        <taxon>Fungi</taxon>
        <taxon>Dikarya</taxon>
        <taxon>Ascomycota</taxon>
        <taxon>Pezizomycotina</taxon>
        <taxon>Eurotiomycetes</taxon>
        <taxon>Eurotiomycetidae</taxon>
        <taxon>Eurotiales</taxon>
        <taxon>Aspergillaceae</taxon>
        <taxon>Aspergillus</taxon>
        <taxon>Aspergillus subgen. Nidulantes</taxon>
    </lineage>
</organism>
<dbReference type="HOGENOM" id="CLU_1652132_0_0_1"/>
<keyword evidence="3" id="KW-1185">Reference proteome</keyword>
<protein>
    <submittedName>
        <fullName evidence="2">Uncharacterized protein</fullName>
    </submittedName>
</protein>
<dbReference type="Proteomes" id="UP000000560">
    <property type="component" value="Chromosome IV"/>
</dbReference>
<dbReference type="InParanoid" id="Q5AVK5"/>
<feature type="signal peptide" evidence="1">
    <location>
        <begin position="1"/>
        <end position="22"/>
    </location>
</feature>
<accession>Q5AVK5</accession>
<dbReference type="RefSeq" id="XP_680944.1">
    <property type="nucleotide sequence ID" value="XM_675852.1"/>
</dbReference>
<evidence type="ECO:0000313" key="2">
    <source>
        <dbReference type="EMBL" id="CBF79879.1"/>
    </source>
</evidence>
<reference evidence="3" key="2">
    <citation type="journal article" date="2009" name="Fungal Genet. Biol.">
        <title>The 2008 update of the Aspergillus nidulans genome annotation: a community effort.</title>
        <authorList>
            <person name="Wortman J.R."/>
            <person name="Gilsenan J.M."/>
            <person name="Joardar V."/>
            <person name="Deegan J."/>
            <person name="Clutterbuck J."/>
            <person name="Andersen M.R."/>
            <person name="Archer D."/>
            <person name="Bencina M."/>
            <person name="Braus G."/>
            <person name="Coutinho P."/>
            <person name="von Dohren H."/>
            <person name="Doonan J."/>
            <person name="Driessen A.J."/>
            <person name="Durek P."/>
            <person name="Espeso E."/>
            <person name="Fekete E."/>
            <person name="Flipphi M."/>
            <person name="Estrada C.G."/>
            <person name="Geysens S."/>
            <person name="Goldman G."/>
            <person name="de Groot P.W."/>
            <person name="Hansen K."/>
            <person name="Harris S.D."/>
            <person name="Heinekamp T."/>
            <person name="Helmstaedt K."/>
            <person name="Henrissat B."/>
            <person name="Hofmann G."/>
            <person name="Homan T."/>
            <person name="Horio T."/>
            <person name="Horiuchi H."/>
            <person name="James S."/>
            <person name="Jones M."/>
            <person name="Karaffa L."/>
            <person name="Karanyi Z."/>
            <person name="Kato M."/>
            <person name="Keller N."/>
            <person name="Kelly D.E."/>
            <person name="Kiel J.A."/>
            <person name="Kim J.M."/>
            <person name="van der Klei I.J."/>
            <person name="Klis F.M."/>
            <person name="Kovalchuk A."/>
            <person name="Krasevec N."/>
            <person name="Kubicek C.P."/>
            <person name="Liu B."/>
            <person name="Maccabe A."/>
            <person name="Meyer V."/>
            <person name="Mirabito P."/>
            <person name="Miskei M."/>
            <person name="Mos M."/>
            <person name="Mullins J."/>
            <person name="Nelson D.R."/>
            <person name="Nielsen J."/>
            <person name="Oakley B.R."/>
            <person name="Osmani S.A."/>
            <person name="Pakula T."/>
            <person name="Paszewski A."/>
            <person name="Paulsen I."/>
            <person name="Pilsyk S."/>
            <person name="Pocsi I."/>
            <person name="Punt P.J."/>
            <person name="Ram A.F."/>
            <person name="Ren Q."/>
            <person name="Robellet X."/>
            <person name="Robson G."/>
            <person name="Seiboth B."/>
            <person name="van Solingen P."/>
            <person name="Specht T."/>
            <person name="Sun J."/>
            <person name="Taheri-Talesh N."/>
            <person name="Takeshita N."/>
            <person name="Ussery D."/>
            <person name="vanKuyk P.A."/>
            <person name="Visser H."/>
            <person name="van de Vondervoort P.J."/>
            <person name="de Vries R.P."/>
            <person name="Walton J."/>
            <person name="Xiang X."/>
            <person name="Xiong Y."/>
            <person name="Zeng A.P."/>
            <person name="Brandt B.W."/>
            <person name="Cornell M.J."/>
            <person name="van den Hondel C.A."/>
            <person name="Visser J."/>
            <person name="Oliver S.G."/>
            <person name="Turner G."/>
        </authorList>
    </citation>
    <scope>GENOME REANNOTATION</scope>
    <source>
        <strain evidence="3">FGSC A4 / ATCC 38163 / CBS 112.46 / NRRL 194 / M139</strain>
    </source>
</reference>
<dbReference type="AlphaFoldDB" id="Q5AVK5"/>
<evidence type="ECO:0000313" key="3">
    <source>
        <dbReference type="Proteomes" id="UP000000560"/>
    </source>
</evidence>
<gene>
    <name evidence="2" type="ORF">ANIA_07675</name>
</gene>
<dbReference type="EMBL" id="BN001304">
    <property type="protein sequence ID" value="CBF79879.1"/>
    <property type="molecule type" value="Genomic_DNA"/>
</dbReference>
<reference evidence="3" key="1">
    <citation type="journal article" date="2005" name="Nature">
        <title>Sequencing of Aspergillus nidulans and comparative analysis with A. fumigatus and A. oryzae.</title>
        <authorList>
            <person name="Galagan J.E."/>
            <person name="Calvo S.E."/>
            <person name="Cuomo C."/>
            <person name="Ma L.J."/>
            <person name="Wortman J.R."/>
            <person name="Batzoglou S."/>
            <person name="Lee S.I."/>
            <person name="Basturkmen M."/>
            <person name="Spevak C.C."/>
            <person name="Clutterbuck J."/>
            <person name="Kapitonov V."/>
            <person name="Jurka J."/>
            <person name="Scazzocchio C."/>
            <person name="Farman M."/>
            <person name="Butler J."/>
            <person name="Purcell S."/>
            <person name="Harris S."/>
            <person name="Braus G.H."/>
            <person name="Draht O."/>
            <person name="Busch S."/>
            <person name="D'Enfert C."/>
            <person name="Bouchier C."/>
            <person name="Goldman G.H."/>
            <person name="Bell-Pedersen D."/>
            <person name="Griffiths-Jones S."/>
            <person name="Doonan J.H."/>
            <person name="Yu J."/>
            <person name="Vienken K."/>
            <person name="Pain A."/>
            <person name="Freitag M."/>
            <person name="Selker E.U."/>
            <person name="Archer D.B."/>
            <person name="Penalva M.A."/>
            <person name="Oakley B.R."/>
            <person name="Momany M."/>
            <person name="Tanaka T."/>
            <person name="Kumagai T."/>
            <person name="Asai K."/>
            <person name="Machida M."/>
            <person name="Nierman W.C."/>
            <person name="Denning D.W."/>
            <person name="Caddick M."/>
            <person name="Hynes M."/>
            <person name="Paoletti M."/>
            <person name="Fischer R."/>
            <person name="Miller B."/>
            <person name="Dyer P."/>
            <person name="Sachs M.S."/>
            <person name="Osmani S.A."/>
            <person name="Birren B.W."/>
        </authorList>
    </citation>
    <scope>NUCLEOTIDE SEQUENCE [LARGE SCALE GENOMIC DNA]</scope>
    <source>
        <strain evidence="3">FGSC A4 / ATCC 38163 / CBS 112.46 / NRRL 194 / M139</strain>
    </source>
</reference>
<name>Q5AVK5_EMENI</name>
<dbReference type="OrthoDB" id="5426294at2759"/>
<dbReference type="VEuPathDB" id="FungiDB:AN7675"/>